<protein>
    <recommendedName>
        <fullName evidence="4">Carboxypeptidase-like regulatory domain-containing protein</fullName>
    </recommendedName>
</protein>
<evidence type="ECO:0000313" key="2">
    <source>
        <dbReference type="EMBL" id="MVT45125.1"/>
    </source>
</evidence>
<dbReference type="Pfam" id="PF13715">
    <property type="entry name" value="CarbopepD_reg_2"/>
    <property type="match status" value="1"/>
</dbReference>
<dbReference type="InterPro" id="IPR008969">
    <property type="entry name" value="CarboxyPept-like_regulatory"/>
</dbReference>
<organism evidence="2 3">
    <name type="scientific">Chitinophaga oryziterrae</name>
    <dbReference type="NCBI Taxonomy" id="1031224"/>
    <lineage>
        <taxon>Bacteria</taxon>
        <taxon>Pseudomonadati</taxon>
        <taxon>Bacteroidota</taxon>
        <taxon>Chitinophagia</taxon>
        <taxon>Chitinophagales</taxon>
        <taxon>Chitinophagaceae</taxon>
        <taxon>Chitinophaga</taxon>
    </lineage>
</organism>
<sequence length="841" mass="96489">MLRSLLVVICCLSCYFSQAGVIRGKITNERQEPLPFATIFIKGTTAGTTSNAAGQYHLELPAGSYTIVCQYMGYNRAEKQVTVTDAEQVIDMILSPQSMQIKEVVIKSDGEDPAYAIIRNAIKKRSFYRHQVNEYTCNDYIKGMFKLRNVPDRFFGKKIDKNDLGVDSAGQGVIFLSESLTKIAFREPGDLKVEVLSSRQSGGGLGFSFPAFIELYDNNVTAVFSQFSKRGYVSPIAENALSFYKYRLEGVFQDDGKTVNKIAVIPKRKFEPLFSGYIFITDDDWRIHSADLLLTKDYELELMDTLRIRQIHVPVNNEVWRTKDQVIYIAAKQFGFDMAGTSVNVYSNYNLKPELPKKYFDNTILRYDTAFDKKILSYWDSIRPVPLEKEELKDFHVKDSTAMANRDSLKSSRHLDTLRKKQPRVKMTDFLWSGVRHQYYFQRDTGIYSHQLEIKGLLQQLEYNTVEGLVLSVEPSINFNLPGKQQLRISPFIRYGFSNTHLNVYGDISWLRESRLANHYGRDAWTLSGGKRISQFNHEDPISPVANAFYTLFLKENYMKLYENRYAALSYKRRFESDAVLSLGVTYEDRFPVENTTDFVIFKNAHKQFLPNHPYELADIPFNRNQALILDLGFSFQPGQHYIALPDRKIPVGSKYPTFSVGYSKGIPDIGGSDANFDKWKFHINDNMNLRLFGQFFYNLGIGGFLNSKHVDLPDYQHFNGNQTFYNMKYLNSFQLAPYYKYSTVAPFYATANVEHHFNGLLTNKVPLLKQLKWTLVAGSNAFYVNRDNNYVEVFAGLENIFKLIRVDVIAGYQSKDNTRIGVRVGFGGLFGGMIRSRPAQ</sequence>
<dbReference type="Proteomes" id="UP000468388">
    <property type="component" value="Unassembled WGS sequence"/>
</dbReference>
<evidence type="ECO:0000313" key="3">
    <source>
        <dbReference type="Proteomes" id="UP000468388"/>
    </source>
</evidence>
<dbReference type="EMBL" id="WRXO01000016">
    <property type="protein sequence ID" value="MVT45125.1"/>
    <property type="molecule type" value="Genomic_DNA"/>
</dbReference>
<reference evidence="2 3" key="1">
    <citation type="submission" date="2019-12" db="EMBL/GenBank/DDBJ databases">
        <title>The draft genomic sequence of strain Chitinophaga oryziterrae JCM 16595.</title>
        <authorList>
            <person name="Zhang X."/>
        </authorList>
    </citation>
    <scope>NUCLEOTIDE SEQUENCE [LARGE SCALE GENOMIC DNA]</scope>
    <source>
        <strain evidence="2 3">JCM 16595</strain>
    </source>
</reference>
<feature type="signal peptide" evidence="1">
    <location>
        <begin position="1"/>
        <end position="19"/>
    </location>
</feature>
<accession>A0A6N8JIR6</accession>
<dbReference type="RefSeq" id="WP_157303910.1">
    <property type="nucleotide sequence ID" value="NZ_BAAAZB010000016.1"/>
</dbReference>
<dbReference type="Pfam" id="PF18939">
    <property type="entry name" value="DUF5686"/>
    <property type="match status" value="1"/>
</dbReference>
<dbReference type="AlphaFoldDB" id="A0A6N8JIR6"/>
<dbReference type="InterPro" id="IPR043741">
    <property type="entry name" value="DUF5686"/>
</dbReference>
<evidence type="ECO:0008006" key="4">
    <source>
        <dbReference type="Google" id="ProtNLM"/>
    </source>
</evidence>
<keyword evidence="3" id="KW-1185">Reference proteome</keyword>
<proteinExistence type="predicted"/>
<dbReference type="Gene3D" id="2.60.40.1120">
    <property type="entry name" value="Carboxypeptidase-like, regulatory domain"/>
    <property type="match status" value="1"/>
</dbReference>
<dbReference type="OrthoDB" id="983143at2"/>
<comment type="caution">
    <text evidence="2">The sequence shown here is derived from an EMBL/GenBank/DDBJ whole genome shotgun (WGS) entry which is preliminary data.</text>
</comment>
<gene>
    <name evidence="2" type="ORF">GO495_31345</name>
</gene>
<dbReference type="SUPFAM" id="SSF49464">
    <property type="entry name" value="Carboxypeptidase regulatory domain-like"/>
    <property type="match status" value="1"/>
</dbReference>
<evidence type="ECO:0000256" key="1">
    <source>
        <dbReference type="SAM" id="SignalP"/>
    </source>
</evidence>
<keyword evidence="1" id="KW-0732">Signal</keyword>
<name>A0A6N8JIR6_9BACT</name>
<feature type="chain" id="PRO_5026834890" description="Carboxypeptidase-like regulatory domain-containing protein" evidence="1">
    <location>
        <begin position="20"/>
        <end position="841"/>
    </location>
</feature>